<feature type="signal peptide" evidence="8">
    <location>
        <begin position="1"/>
        <end position="20"/>
    </location>
</feature>
<feature type="transmembrane region" description="Helical" evidence="7">
    <location>
        <begin position="258"/>
        <end position="277"/>
    </location>
</feature>
<dbReference type="Pfam" id="PF07690">
    <property type="entry name" value="MFS_1"/>
    <property type="match status" value="1"/>
</dbReference>
<accession>A0A8J5XMY8</accession>
<dbReference type="PANTHER" id="PTHR23504:SF15">
    <property type="entry name" value="MAJOR FACILITATOR SUPERFAMILY (MFS) PROFILE DOMAIN-CONTAINING PROTEIN"/>
    <property type="match status" value="1"/>
</dbReference>
<comment type="subcellular location">
    <subcellularLocation>
        <location evidence="1">Membrane</location>
        <topology evidence="1">Multi-pass membrane protein</topology>
    </subcellularLocation>
</comment>
<dbReference type="EMBL" id="JAGTXO010000012">
    <property type="protein sequence ID" value="KAG8464807.1"/>
    <property type="molecule type" value="Genomic_DNA"/>
</dbReference>
<dbReference type="InterPro" id="IPR020846">
    <property type="entry name" value="MFS_dom"/>
</dbReference>
<keyword evidence="3 7" id="KW-0812">Transmembrane</keyword>
<evidence type="ECO:0000256" key="8">
    <source>
        <dbReference type="SAM" id="SignalP"/>
    </source>
</evidence>
<feature type="transmembrane region" description="Helical" evidence="7">
    <location>
        <begin position="344"/>
        <end position="364"/>
    </location>
</feature>
<dbReference type="PANTHER" id="PTHR23504">
    <property type="entry name" value="MAJOR FACILITATOR SUPERFAMILY DOMAIN-CONTAINING PROTEIN 10"/>
    <property type="match status" value="1"/>
</dbReference>
<reference evidence="10" key="1">
    <citation type="submission" date="2021-05" db="EMBL/GenBank/DDBJ databases">
        <title>The genome of the haptophyte Pavlova lutheri (Diacronema luteri, Pavlovales) - a model for lipid biosynthesis in eukaryotic algae.</title>
        <authorList>
            <person name="Hulatt C.J."/>
            <person name="Posewitz M.C."/>
        </authorList>
    </citation>
    <scope>NUCLEOTIDE SEQUENCE</scope>
    <source>
        <strain evidence="10">NIVA-4/92</strain>
    </source>
</reference>
<feature type="domain" description="Major facilitator superfamily (MFS) profile" evidence="9">
    <location>
        <begin position="93"/>
        <end position="492"/>
    </location>
</feature>
<feature type="chain" id="PRO_5035280198" description="Major facilitator superfamily (MFS) profile domain-containing protein" evidence="8">
    <location>
        <begin position="21"/>
        <end position="507"/>
    </location>
</feature>
<dbReference type="SUPFAM" id="SSF103473">
    <property type="entry name" value="MFS general substrate transporter"/>
    <property type="match status" value="1"/>
</dbReference>
<organism evidence="10 11">
    <name type="scientific">Diacronema lutheri</name>
    <name type="common">Unicellular marine alga</name>
    <name type="synonym">Monochrysis lutheri</name>
    <dbReference type="NCBI Taxonomy" id="2081491"/>
    <lineage>
        <taxon>Eukaryota</taxon>
        <taxon>Haptista</taxon>
        <taxon>Haptophyta</taxon>
        <taxon>Pavlovophyceae</taxon>
        <taxon>Pavlovales</taxon>
        <taxon>Pavlovaceae</taxon>
        <taxon>Diacronema</taxon>
    </lineage>
</organism>
<dbReference type="OrthoDB" id="196650at2759"/>
<dbReference type="GO" id="GO:0016020">
    <property type="term" value="C:membrane"/>
    <property type="evidence" value="ECO:0007669"/>
    <property type="project" value="UniProtKB-SubCell"/>
</dbReference>
<keyword evidence="11" id="KW-1185">Reference proteome</keyword>
<evidence type="ECO:0000256" key="7">
    <source>
        <dbReference type="SAM" id="Phobius"/>
    </source>
</evidence>
<gene>
    <name evidence="10" type="ORF">KFE25_010175</name>
</gene>
<evidence type="ECO:0000256" key="3">
    <source>
        <dbReference type="ARBA" id="ARBA00022692"/>
    </source>
</evidence>
<feature type="transmembrane region" description="Helical" evidence="7">
    <location>
        <begin position="304"/>
        <end position="324"/>
    </location>
</feature>
<sequence>MAKLGLSLSVLLALASHASAAKRIEPSPPVARRPLVGKVPAAPPKRRESSAPRAHRPLVGALQRVCGAARCVLRPRKLVLRRSAAVEEYGGSSVGWPIFACWAYFLSVALTAPAMPGLCNSLANADGSTRVSPAGVDLKGTFESVDQLMTFFFDPLWGAVSDHVGRKPLQVLACAGITVGWGTAALSRSIPVLLAGRAVDGVTSCMLPICQSAVKDITPPHKLVSQLGLLQGVAVGAAFLIGGMAGGILAKVKSPRHVFALASTAALLAGIAIALFAPETLPRPRRAPRVAWARANPLSAVRRLVGSSASFGASAAFLSFWLGLNGLQVNLYNYASFRFGWEPSTAVGLQAASGVVLALSNVLGPQLLAPRIGDAGVIRVGLLGFAACLAAMGLASSGRAFALAVLGSSVATMCLPGLTGLIAQQAPAGQAGAMLTALDSVSTLDRRIAYKVMSRLFAWGISNGRPSVHFHVGCACVLAGWLLFERMASKAVHAQGAPPPTGDEGKL</sequence>
<dbReference type="OMA" id="WMIFAIM"/>
<evidence type="ECO:0000256" key="6">
    <source>
        <dbReference type="SAM" id="MobiDB-lite"/>
    </source>
</evidence>
<evidence type="ECO:0000256" key="1">
    <source>
        <dbReference type="ARBA" id="ARBA00004141"/>
    </source>
</evidence>
<dbReference type="GO" id="GO:0022857">
    <property type="term" value="F:transmembrane transporter activity"/>
    <property type="evidence" value="ECO:0007669"/>
    <property type="project" value="InterPro"/>
</dbReference>
<proteinExistence type="predicted"/>
<dbReference type="PROSITE" id="PS50850">
    <property type="entry name" value="MFS"/>
    <property type="match status" value="1"/>
</dbReference>
<keyword evidence="5 7" id="KW-0472">Membrane</keyword>
<dbReference type="InterPro" id="IPR036259">
    <property type="entry name" value="MFS_trans_sf"/>
</dbReference>
<name>A0A8J5XMY8_DIALT</name>
<evidence type="ECO:0000259" key="9">
    <source>
        <dbReference type="PROSITE" id="PS50850"/>
    </source>
</evidence>
<feature type="transmembrane region" description="Helical" evidence="7">
    <location>
        <begin position="376"/>
        <end position="395"/>
    </location>
</feature>
<dbReference type="Gene3D" id="1.20.1250.20">
    <property type="entry name" value="MFS general substrate transporter like domains"/>
    <property type="match status" value="1"/>
</dbReference>
<dbReference type="InterPro" id="IPR011701">
    <property type="entry name" value="MFS"/>
</dbReference>
<evidence type="ECO:0000256" key="5">
    <source>
        <dbReference type="ARBA" id="ARBA00023136"/>
    </source>
</evidence>
<keyword evidence="4 7" id="KW-1133">Transmembrane helix</keyword>
<protein>
    <recommendedName>
        <fullName evidence="9">Major facilitator superfamily (MFS) profile domain-containing protein</fullName>
    </recommendedName>
</protein>
<evidence type="ECO:0000256" key="4">
    <source>
        <dbReference type="ARBA" id="ARBA00022989"/>
    </source>
</evidence>
<dbReference type="Proteomes" id="UP000751190">
    <property type="component" value="Unassembled WGS sequence"/>
</dbReference>
<evidence type="ECO:0000313" key="10">
    <source>
        <dbReference type="EMBL" id="KAG8464807.1"/>
    </source>
</evidence>
<evidence type="ECO:0000313" key="11">
    <source>
        <dbReference type="Proteomes" id="UP000751190"/>
    </source>
</evidence>
<feature type="transmembrane region" description="Helical" evidence="7">
    <location>
        <begin position="401"/>
        <end position="423"/>
    </location>
</feature>
<feature type="region of interest" description="Disordered" evidence="6">
    <location>
        <begin position="29"/>
        <end position="54"/>
    </location>
</feature>
<feature type="transmembrane region" description="Helical" evidence="7">
    <location>
        <begin position="229"/>
        <end position="252"/>
    </location>
</feature>
<dbReference type="AlphaFoldDB" id="A0A8J5XMY8"/>
<evidence type="ECO:0000256" key="2">
    <source>
        <dbReference type="ARBA" id="ARBA00022448"/>
    </source>
</evidence>
<keyword evidence="2" id="KW-0813">Transport</keyword>
<comment type="caution">
    <text evidence="10">The sequence shown here is derived from an EMBL/GenBank/DDBJ whole genome shotgun (WGS) entry which is preliminary data.</text>
</comment>
<keyword evidence="8" id="KW-0732">Signal</keyword>